<evidence type="ECO:0000256" key="5">
    <source>
        <dbReference type="ARBA" id="ARBA00022692"/>
    </source>
</evidence>
<evidence type="ECO:0000256" key="8">
    <source>
        <dbReference type="ARBA" id="ARBA00022989"/>
    </source>
</evidence>
<keyword evidence="7" id="KW-0256">Endoplasmic reticulum</keyword>
<evidence type="ECO:0000256" key="11">
    <source>
        <dbReference type="ARBA" id="ARBA00032139"/>
    </source>
</evidence>
<dbReference type="InterPro" id="IPR008814">
    <property type="entry name" value="Swp1"/>
</dbReference>
<evidence type="ECO:0000256" key="1">
    <source>
        <dbReference type="ARBA" id="ARBA00002791"/>
    </source>
</evidence>
<dbReference type="GO" id="GO:0006487">
    <property type="term" value="P:protein N-linked glycosylation"/>
    <property type="evidence" value="ECO:0007669"/>
    <property type="project" value="TreeGrafter"/>
</dbReference>
<evidence type="ECO:0000256" key="10">
    <source>
        <dbReference type="ARBA" id="ARBA00030078"/>
    </source>
</evidence>
<evidence type="ECO:0000256" key="2">
    <source>
        <dbReference type="ARBA" id="ARBA00004477"/>
    </source>
</evidence>
<dbReference type="AlphaFoldDB" id="I3S4M7"/>
<keyword evidence="5 12" id="KW-0812">Transmembrane</keyword>
<keyword evidence="8 12" id="KW-1133">Transmembrane helix</keyword>
<dbReference type="EMBL" id="BT135424">
    <property type="protein sequence ID" value="AFK35219.1"/>
    <property type="molecule type" value="mRNA"/>
</dbReference>
<dbReference type="Pfam" id="PF25147">
    <property type="entry name" value="Ribophorin_II_C"/>
    <property type="match status" value="1"/>
</dbReference>
<evidence type="ECO:0000256" key="9">
    <source>
        <dbReference type="ARBA" id="ARBA00023136"/>
    </source>
</evidence>
<evidence type="ECO:0000256" key="12">
    <source>
        <dbReference type="SAM" id="Phobius"/>
    </source>
</evidence>
<comment type="subcellular location">
    <subcellularLocation>
        <location evidence="2">Endoplasmic reticulum membrane</location>
        <topology evidence="2">Multi-pass membrane protein</topology>
    </subcellularLocation>
</comment>
<protein>
    <recommendedName>
        <fullName evidence="11">Ribophorin II</fullName>
    </recommendedName>
    <alternativeName>
        <fullName evidence="10">Ribophorin-2</fullName>
    </alternativeName>
</protein>
<feature type="domain" description="Ribophorin II third" evidence="13">
    <location>
        <begin position="3"/>
        <end position="59"/>
    </location>
</feature>
<evidence type="ECO:0000256" key="3">
    <source>
        <dbReference type="ARBA" id="ARBA00004922"/>
    </source>
</evidence>
<comment type="similarity">
    <text evidence="4">Belongs to the SWP1 family.</text>
</comment>
<feature type="domain" description="Ribophorin II C-terminal" evidence="14">
    <location>
        <begin position="92"/>
        <end position="192"/>
    </location>
</feature>
<dbReference type="Pfam" id="PF23860">
    <property type="entry name" value="Ribophorin_II_3rd"/>
    <property type="match status" value="1"/>
</dbReference>
<organism evidence="15">
    <name type="scientific">Lotus japonicus</name>
    <name type="common">Lotus corniculatus var. japonicus</name>
    <dbReference type="NCBI Taxonomy" id="34305"/>
    <lineage>
        <taxon>Eukaryota</taxon>
        <taxon>Viridiplantae</taxon>
        <taxon>Streptophyta</taxon>
        <taxon>Embryophyta</taxon>
        <taxon>Tracheophyta</taxon>
        <taxon>Spermatophyta</taxon>
        <taxon>Magnoliopsida</taxon>
        <taxon>eudicotyledons</taxon>
        <taxon>Gunneridae</taxon>
        <taxon>Pentapetalae</taxon>
        <taxon>rosids</taxon>
        <taxon>fabids</taxon>
        <taxon>Fabales</taxon>
        <taxon>Fabaceae</taxon>
        <taxon>Papilionoideae</taxon>
        <taxon>50 kb inversion clade</taxon>
        <taxon>NPAAA clade</taxon>
        <taxon>Hologalegina</taxon>
        <taxon>robinioid clade</taxon>
        <taxon>Loteae</taxon>
        <taxon>Lotus</taxon>
    </lineage>
</organism>
<comment type="pathway">
    <text evidence="3">Protein modification; protein glycosylation.</text>
</comment>
<reference evidence="15" key="1">
    <citation type="submission" date="2012-05" db="EMBL/GenBank/DDBJ databases">
        <authorList>
            <person name="Krishnakumar V."/>
            <person name="Cheung F."/>
            <person name="Xiao Y."/>
            <person name="Chan A."/>
            <person name="Moskal W.A."/>
            <person name="Town C.D."/>
        </authorList>
    </citation>
    <scope>NUCLEOTIDE SEQUENCE</scope>
</reference>
<accession>I3S4M7</accession>
<comment type="function">
    <text evidence="1">Subunit of the oligosaccharyl transferase (OST) complex that catalyzes the initial transfer of a defined glycan (Glc(3)Man(9)GlcNAc(2) in eukaryotes) from the lipid carrier dolichol-pyrophosphate to an asparagine residue within an Asn-X-Ser/Thr consensus motif in nascent polypeptide chains, the first step in protein N-glycosylation. N-glycosylation occurs cotranslationally and the complex associates with the Sec61 complex at the channel-forming translocon complex that mediates protein translocation across the endoplasmic reticulum (ER). All subunits are required for a maximal enzyme activity.</text>
</comment>
<dbReference type="PANTHER" id="PTHR12640:SF0">
    <property type="entry name" value="DOLICHYL-DIPHOSPHOOLIGOSACCHARIDE--PROTEIN GLYCOSYLTRANSFERASE SUBUNIT 2"/>
    <property type="match status" value="1"/>
</dbReference>
<sequence length="200" mass="22260">MIEHIFLVGNSGKKFEIILDFLGLVEKLFYLSGKYDIELTVGDTVMENSFLRLLGHVELDFPEAPEKAARPPTPPVDPYSRYGPKAEINHIFRVPEKRPAQELFLAFLGLILLPFIGFLVGLLRLGVNLKNFPSSTVPATFAILFHGGIAAVLLLYVLFWLKLDLFTTLKALGFLGAFLLFVGHRILSHLAHTSAKLKSA</sequence>
<dbReference type="UniPathway" id="UPA00378"/>
<evidence type="ECO:0000313" key="15">
    <source>
        <dbReference type="EMBL" id="AFK35219.1"/>
    </source>
</evidence>
<evidence type="ECO:0000256" key="4">
    <source>
        <dbReference type="ARBA" id="ARBA00009038"/>
    </source>
</evidence>
<dbReference type="InterPro" id="IPR056790">
    <property type="entry name" value="Ribophorin_II_C"/>
</dbReference>
<feature type="transmembrane region" description="Helical" evidence="12">
    <location>
        <begin position="139"/>
        <end position="159"/>
    </location>
</feature>
<evidence type="ECO:0000259" key="13">
    <source>
        <dbReference type="Pfam" id="PF23860"/>
    </source>
</evidence>
<evidence type="ECO:0000256" key="7">
    <source>
        <dbReference type="ARBA" id="ARBA00022824"/>
    </source>
</evidence>
<dbReference type="InterPro" id="IPR055374">
    <property type="entry name" value="Ribophorin_II_3rd"/>
</dbReference>
<evidence type="ECO:0000256" key="6">
    <source>
        <dbReference type="ARBA" id="ARBA00022729"/>
    </source>
</evidence>
<dbReference type="GO" id="GO:0008250">
    <property type="term" value="C:oligosaccharyltransferase complex"/>
    <property type="evidence" value="ECO:0007669"/>
    <property type="project" value="InterPro"/>
</dbReference>
<name>I3S4M7_LOTJA</name>
<keyword evidence="6" id="KW-0732">Signal</keyword>
<feature type="transmembrane region" description="Helical" evidence="12">
    <location>
        <begin position="171"/>
        <end position="191"/>
    </location>
</feature>
<feature type="transmembrane region" description="Helical" evidence="12">
    <location>
        <begin position="103"/>
        <end position="127"/>
    </location>
</feature>
<keyword evidence="9 12" id="KW-0472">Membrane</keyword>
<evidence type="ECO:0000259" key="14">
    <source>
        <dbReference type="Pfam" id="PF25147"/>
    </source>
</evidence>
<dbReference type="PANTHER" id="PTHR12640">
    <property type="entry name" value="RIBOPHORIN II"/>
    <property type="match status" value="1"/>
</dbReference>
<proteinExistence type="evidence at transcript level"/>